<feature type="compositionally biased region" description="Basic and acidic residues" evidence="1">
    <location>
        <begin position="173"/>
        <end position="182"/>
    </location>
</feature>
<name>A0A8H3TZ66_9TREE</name>
<feature type="region of interest" description="Disordered" evidence="1">
    <location>
        <begin position="532"/>
        <end position="564"/>
    </location>
</feature>
<protein>
    <submittedName>
        <fullName evidence="2">Uncharacterized protein</fullName>
    </submittedName>
</protein>
<feature type="region of interest" description="Disordered" evidence="1">
    <location>
        <begin position="221"/>
        <end position="242"/>
    </location>
</feature>
<feature type="compositionally biased region" description="Basic and acidic residues" evidence="1">
    <location>
        <begin position="723"/>
        <end position="733"/>
    </location>
</feature>
<feature type="compositionally biased region" description="Basic residues" evidence="1">
    <location>
        <begin position="664"/>
        <end position="676"/>
    </location>
</feature>
<evidence type="ECO:0000256" key="1">
    <source>
        <dbReference type="SAM" id="MobiDB-lite"/>
    </source>
</evidence>
<proteinExistence type="predicted"/>
<feature type="region of interest" description="Disordered" evidence="1">
    <location>
        <begin position="626"/>
        <end position="745"/>
    </location>
</feature>
<feature type="compositionally biased region" description="Low complexity" evidence="1">
    <location>
        <begin position="1103"/>
        <end position="1123"/>
    </location>
</feature>
<dbReference type="InterPro" id="IPR038919">
    <property type="entry name" value="STB2/STB2"/>
</dbReference>
<dbReference type="PANTHER" id="PTHR31011:SF2">
    <property type="entry name" value="PROTEIN STB2-RELATED"/>
    <property type="match status" value="1"/>
</dbReference>
<feature type="compositionally biased region" description="Polar residues" evidence="1">
    <location>
        <begin position="226"/>
        <end position="235"/>
    </location>
</feature>
<evidence type="ECO:0000313" key="3">
    <source>
        <dbReference type="Proteomes" id="UP000620104"/>
    </source>
</evidence>
<dbReference type="EMBL" id="BLZA01000048">
    <property type="protein sequence ID" value="GHJ89571.1"/>
    <property type="molecule type" value="Genomic_DNA"/>
</dbReference>
<feature type="compositionally biased region" description="Basic and acidic residues" evidence="1">
    <location>
        <begin position="633"/>
        <end position="651"/>
    </location>
</feature>
<dbReference type="GO" id="GO:0070822">
    <property type="term" value="C:Sin3-type complex"/>
    <property type="evidence" value="ECO:0007669"/>
    <property type="project" value="TreeGrafter"/>
</dbReference>
<organism evidence="2 3">
    <name type="scientific">Naganishia liquefaciens</name>
    <dbReference type="NCBI Taxonomy" id="104408"/>
    <lineage>
        <taxon>Eukaryota</taxon>
        <taxon>Fungi</taxon>
        <taxon>Dikarya</taxon>
        <taxon>Basidiomycota</taxon>
        <taxon>Agaricomycotina</taxon>
        <taxon>Tremellomycetes</taxon>
        <taxon>Filobasidiales</taxon>
        <taxon>Filobasidiaceae</taxon>
        <taxon>Naganishia</taxon>
    </lineage>
</organism>
<dbReference type="Proteomes" id="UP000620104">
    <property type="component" value="Unassembled WGS sequence"/>
</dbReference>
<sequence>MSMLGSPVGGVPYRFVDPSTVWKPRASPPPSAHPIGLEEDEDEAVAVDEQEDGDVVVVRILLPAEDSHLGKPISRFPVSSLHGTPYGISTQVSSLPVVAPRRASHDAAVVIPGFRVRRTTRLVGPWELYAIDGWVLDRERRRKCIVSTGQGGEERVLQDAKGAGVLVDEYVPIERDAERDGTETDTEDDNEDAHHGGRSWRDHLRVLRESVEADGGRLVEIEWNGRNPTTPSNTKESPRSSRTKTYIPITQLPYLAHGLHPIHIPSGNYKQVKERLWVNLNLRRLGCSGRSSVGLAAPSPATAHKFLSQYRIPSPTTDLSIQPIVLELIRLIQTALHIHGLYGHPSHGAEHTEPQDGLLCDSTMRGFAIWKRGMERADEVRRKGESVVAGGDAWGVEEGELEDREARAMMVDVMIDEFASLGPNLTAMLLSEVMSARCKLAALDINVPRDPLAKPGEFLLALKEYQRAFHPSRPYAGEFLTPQLHGEINQTHAKAQHHESTKLSRILKNQVAQASAGLASNLTGLASATLGSATASGRHHGPSDDEGSDREGQEATVNGTNKTVGNLTTANIDRWVSLIKSGREHMGHCRVGDLWTGRVGNGMGKHWQWDTQRRWDPHALTVSVPGASVNRRSTHDDLRGASRVDGRRHVSAESPRTPGEGARQRPRTRHSIHHHHDLGEQESRRQRTRASLSSGAGHFKSMTSKTGHALRDGLSNVAGRVRKASDLPDRSDSDPGTGALDRASVNSRSMMRHLSFASSGYGLPENSTVYPNISITTTAPSDGASSHTFSYRPSHMRSFSASHFADSEAVSEGVSDFTSDITRPLSRIRNDALSIVADNSATTMVNTGYLTLSTKLERIVSTGARSEAYNAHEFLHSGHAEAAWVKHKREQRLRRGIIRRYSFESLPPAREVVRQHPKQLRVDVDACALIWKLHADERTLKREMELMVEMEAIMQRVSGDLVEELLRRRQTLDQTRAASAAILNSSSDDVEAELATDDHTTAPSTAIQVQRLLNRLTTDGKDLEYSVRNLQNTVRSIGDAANKIDLWLTEFPSDGDDDANGQECSVVKGRVEALTERLQVTGLQPEAVAAVETLYKEDEERNGNNSGDAGKAASGDASKVGSGELSTFSLGSWLGRLWKR</sequence>
<feature type="region of interest" description="Disordered" evidence="1">
    <location>
        <begin position="173"/>
        <end position="197"/>
    </location>
</feature>
<evidence type="ECO:0000313" key="2">
    <source>
        <dbReference type="EMBL" id="GHJ89571.1"/>
    </source>
</evidence>
<reference evidence="2" key="1">
    <citation type="submission" date="2020-07" db="EMBL/GenBank/DDBJ databases">
        <title>Draft Genome Sequence of a Deep-Sea Yeast, Naganishia (Cryptococcus) liquefaciens strain N6.</title>
        <authorList>
            <person name="Han Y.W."/>
            <person name="Kajitani R."/>
            <person name="Morimoto H."/>
            <person name="Parhat M."/>
            <person name="Tsubouchi H."/>
            <person name="Bakenova O."/>
            <person name="Ogata M."/>
            <person name="Argunhan B."/>
            <person name="Aoki R."/>
            <person name="Kajiwara S."/>
            <person name="Itoh T."/>
            <person name="Iwasaki H."/>
        </authorList>
    </citation>
    <scope>NUCLEOTIDE SEQUENCE</scope>
    <source>
        <strain evidence="2">N6</strain>
    </source>
</reference>
<gene>
    <name evidence="2" type="ORF">NliqN6_5973</name>
</gene>
<feature type="compositionally biased region" description="Polar residues" evidence="1">
    <location>
        <begin position="555"/>
        <end position="564"/>
    </location>
</feature>
<dbReference type="PANTHER" id="PTHR31011">
    <property type="entry name" value="PROTEIN STB2-RELATED"/>
    <property type="match status" value="1"/>
</dbReference>
<feature type="region of interest" description="Disordered" evidence="1">
    <location>
        <begin position="1096"/>
        <end position="1124"/>
    </location>
</feature>
<dbReference type="AlphaFoldDB" id="A0A8H3TZ66"/>
<comment type="caution">
    <text evidence="2">The sequence shown here is derived from an EMBL/GenBank/DDBJ whole genome shotgun (WGS) entry which is preliminary data.</text>
</comment>
<keyword evidence="3" id="KW-1185">Reference proteome</keyword>
<accession>A0A8H3TZ66</accession>
<dbReference type="OrthoDB" id="19806at2759"/>